<keyword evidence="2" id="KW-1185">Reference proteome</keyword>
<protein>
    <submittedName>
        <fullName evidence="1">Uncharacterized protein</fullName>
    </submittedName>
</protein>
<dbReference type="AlphaFoldDB" id="A0A069PAN8"/>
<reference evidence="1 2" key="1">
    <citation type="submission" date="2014-03" db="EMBL/GenBank/DDBJ databases">
        <title>Draft Genome Sequences of Four Burkholderia Strains.</title>
        <authorList>
            <person name="Liu X.Y."/>
            <person name="Li C.X."/>
            <person name="Xu J.H."/>
        </authorList>
    </citation>
    <scope>NUCLEOTIDE SEQUENCE [LARGE SCALE GENOMIC DNA]</scope>
    <source>
        <strain evidence="1 2">DSM 50014</strain>
    </source>
</reference>
<organism evidence="1 2">
    <name type="scientific">Caballeronia glathei</name>
    <dbReference type="NCBI Taxonomy" id="60547"/>
    <lineage>
        <taxon>Bacteria</taxon>
        <taxon>Pseudomonadati</taxon>
        <taxon>Pseudomonadota</taxon>
        <taxon>Betaproteobacteria</taxon>
        <taxon>Burkholderiales</taxon>
        <taxon>Burkholderiaceae</taxon>
        <taxon>Caballeronia</taxon>
    </lineage>
</organism>
<name>A0A069PAN8_9BURK</name>
<dbReference type="Proteomes" id="UP000027466">
    <property type="component" value="Unassembled WGS sequence"/>
</dbReference>
<dbReference type="EMBL" id="JFHC01000157">
    <property type="protein sequence ID" value="KDR37703.1"/>
    <property type="molecule type" value="Genomic_DNA"/>
</dbReference>
<evidence type="ECO:0000313" key="1">
    <source>
        <dbReference type="EMBL" id="KDR37703.1"/>
    </source>
</evidence>
<proteinExistence type="predicted"/>
<accession>A0A069PAN8</accession>
<evidence type="ECO:0000313" key="2">
    <source>
        <dbReference type="Proteomes" id="UP000027466"/>
    </source>
</evidence>
<comment type="caution">
    <text evidence="1">The sequence shown here is derived from an EMBL/GenBank/DDBJ whole genome shotgun (WGS) entry which is preliminary data.</text>
</comment>
<sequence>MRTFFPETVNHLSDRWTILMNQVDRGAPEDYPELPCLDVLQRVRQSERVLAPDPFEQDQIDTARHLAEGGDLKLALFKLHEVIDARMGG</sequence>
<gene>
    <name evidence="1" type="ORF">BG61_08715</name>
</gene>